<evidence type="ECO:0000256" key="6">
    <source>
        <dbReference type="ARBA" id="ARBA00022840"/>
    </source>
</evidence>
<evidence type="ECO:0000256" key="7">
    <source>
        <dbReference type="ARBA" id="ARBA00023137"/>
    </source>
</evidence>
<dbReference type="Pfam" id="PF13614">
    <property type="entry name" value="AAA_31"/>
    <property type="match status" value="1"/>
</dbReference>
<sequence>MPSVASQKASFSSRSIASFRRFVWHRSDELSFAKGVPIVAESHLNLIAAADPDPGYGQLLSVLMRRRLWLIGGLGLSLIGAALFTLFSKPTFRSSMQLLSESNYRSRKTDNPATPSFADSNVEIDNATQLNLMRSSQLLQRAVDQLKLNGSNLDVGDLQKGLTVSQVIEQRGNDKINTSIFEMVYTGHDRQQTQAVLQAIQQVYQQYNLEQQKARLTKGLGFINEQIPQVEARVNQAEAALERFRKNQDLIDPELQSKSMVDSLAAVQKDQRANRTELQDLQARYGALQQQLARSPQQATIAARLSQSPRYQALLNEIQKTEVAIVQQRLRFKKGPFIDQLSEQRQKQQALLQQEVQRILGAQAAAIAQSGDGLVAIGQLGENDLKFASALVESQVNLVAAQARDRSLTNNELQLRGELKRFPSLLAEYNRLQPNVQVNRDTLQQLLKARQDLGLEIARGGFDWQVVEQPKVGQQIGPNWLRNLLLGAVGGLMLGGVAAFLREAADDAVRTSEDFKQQVPLPLLGMVPEVPLGEINPRSIAMPFQKAENLAPSMMQVIHWAPFRESLDLIYKNIQLLTAANPLRSLVVTSALAGEGKSTIALGLAISAARLHQRVLIIDADLRRPGLHKQLELPNEQGLSTLLSGDRMLSQNAIQLAGTYSDLSISVLTAGPAPSDPVKLLSSRRMKELMTVFEQSYDLVIVDVPPVLGIVDAMLAASFCDGTLLVGKVGQVTRNEVTQAVTAMNRLNLVGMIANGAAIPGNQYYRNVAVS</sequence>
<keyword evidence="9" id="KW-0812">Transmembrane</keyword>
<name>A0A2T1DJL8_9CYAN</name>
<dbReference type="GO" id="GO:0005524">
    <property type="term" value="F:ATP binding"/>
    <property type="evidence" value="ECO:0007669"/>
    <property type="project" value="UniProtKB-KW"/>
</dbReference>
<protein>
    <recommendedName>
        <fullName evidence="2">non-specific protein-tyrosine kinase</fullName>
        <ecNumber evidence="2">2.7.10.2</ecNumber>
    </recommendedName>
</protein>
<accession>A0A2T1DJL8</accession>
<dbReference type="PANTHER" id="PTHR32309">
    <property type="entry name" value="TYROSINE-PROTEIN KINASE"/>
    <property type="match status" value="1"/>
</dbReference>
<dbReference type="SUPFAM" id="SSF52540">
    <property type="entry name" value="P-loop containing nucleoside triphosphate hydrolases"/>
    <property type="match status" value="1"/>
</dbReference>
<dbReference type="InterPro" id="IPR050445">
    <property type="entry name" value="Bact_polysacc_biosynth/exp"/>
</dbReference>
<dbReference type="PANTHER" id="PTHR32309:SF13">
    <property type="entry name" value="FERRIC ENTEROBACTIN TRANSPORT PROTEIN FEPE"/>
    <property type="match status" value="1"/>
</dbReference>
<evidence type="ECO:0000259" key="10">
    <source>
        <dbReference type="Pfam" id="PF13614"/>
    </source>
</evidence>
<proteinExistence type="inferred from homology"/>
<reference evidence="11 12" key="2">
    <citation type="submission" date="2018-03" db="EMBL/GenBank/DDBJ databases">
        <title>The ancient ancestry and fast evolution of plastids.</title>
        <authorList>
            <person name="Moore K.R."/>
            <person name="Magnabosco C."/>
            <person name="Momper L."/>
            <person name="Gold D.A."/>
            <person name="Bosak T."/>
            <person name="Fournier G.P."/>
        </authorList>
    </citation>
    <scope>NUCLEOTIDE SEQUENCE [LARGE SCALE GENOMIC DNA]</scope>
    <source>
        <strain evidence="11 12">ULC007</strain>
    </source>
</reference>
<dbReference type="NCBIfam" id="TIGR01007">
    <property type="entry name" value="eps_fam"/>
    <property type="match status" value="1"/>
</dbReference>
<keyword evidence="6" id="KW-0067">ATP-binding</keyword>
<feature type="transmembrane region" description="Helical" evidence="9">
    <location>
        <begin position="68"/>
        <end position="87"/>
    </location>
</feature>
<dbReference type="Gene3D" id="3.40.50.300">
    <property type="entry name" value="P-loop containing nucleotide triphosphate hydrolases"/>
    <property type="match status" value="1"/>
</dbReference>
<evidence type="ECO:0000256" key="3">
    <source>
        <dbReference type="ARBA" id="ARBA00022679"/>
    </source>
</evidence>
<dbReference type="GO" id="GO:0004715">
    <property type="term" value="F:non-membrane spanning protein tyrosine kinase activity"/>
    <property type="evidence" value="ECO:0007669"/>
    <property type="project" value="UniProtKB-EC"/>
</dbReference>
<comment type="similarity">
    <text evidence="1">Belongs to the CpsD/CapB family.</text>
</comment>
<evidence type="ECO:0000313" key="11">
    <source>
        <dbReference type="EMBL" id="PSB20655.1"/>
    </source>
</evidence>
<keyword evidence="9" id="KW-1133">Transmembrane helix</keyword>
<evidence type="ECO:0000256" key="1">
    <source>
        <dbReference type="ARBA" id="ARBA00007316"/>
    </source>
</evidence>
<dbReference type="Proteomes" id="UP000238634">
    <property type="component" value="Unassembled WGS sequence"/>
</dbReference>
<evidence type="ECO:0000256" key="4">
    <source>
        <dbReference type="ARBA" id="ARBA00022741"/>
    </source>
</evidence>
<dbReference type="STRING" id="1920490.GCA_001895925_02691"/>
<dbReference type="GO" id="GO:0005886">
    <property type="term" value="C:plasma membrane"/>
    <property type="evidence" value="ECO:0007669"/>
    <property type="project" value="TreeGrafter"/>
</dbReference>
<evidence type="ECO:0000256" key="2">
    <source>
        <dbReference type="ARBA" id="ARBA00011903"/>
    </source>
</evidence>
<dbReference type="OrthoDB" id="580971at2"/>
<keyword evidence="7" id="KW-0829">Tyrosine-protein kinase</keyword>
<dbReference type="InterPro" id="IPR027417">
    <property type="entry name" value="P-loop_NTPase"/>
</dbReference>
<comment type="catalytic activity">
    <reaction evidence="8">
        <text>L-tyrosyl-[protein] + ATP = O-phospho-L-tyrosyl-[protein] + ADP + H(+)</text>
        <dbReference type="Rhea" id="RHEA:10596"/>
        <dbReference type="Rhea" id="RHEA-COMP:10136"/>
        <dbReference type="Rhea" id="RHEA-COMP:20101"/>
        <dbReference type="ChEBI" id="CHEBI:15378"/>
        <dbReference type="ChEBI" id="CHEBI:30616"/>
        <dbReference type="ChEBI" id="CHEBI:46858"/>
        <dbReference type="ChEBI" id="CHEBI:61978"/>
        <dbReference type="ChEBI" id="CHEBI:456216"/>
        <dbReference type="EC" id="2.7.10.2"/>
    </reaction>
</comment>
<evidence type="ECO:0000313" key="12">
    <source>
        <dbReference type="Proteomes" id="UP000238634"/>
    </source>
</evidence>
<keyword evidence="5" id="KW-0418">Kinase</keyword>
<comment type="caution">
    <text evidence="11">The sequence shown here is derived from an EMBL/GenBank/DDBJ whole genome shotgun (WGS) entry which is preliminary data.</text>
</comment>
<keyword evidence="12" id="KW-1185">Reference proteome</keyword>
<dbReference type="CDD" id="cd05387">
    <property type="entry name" value="BY-kinase"/>
    <property type="match status" value="1"/>
</dbReference>
<organism evidence="11 12">
    <name type="scientific">Phormidesmis priestleyi ULC007</name>
    <dbReference type="NCBI Taxonomy" id="1920490"/>
    <lineage>
        <taxon>Bacteria</taxon>
        <taxon>Bacillati</taxon>
        <taxon>Cyanobacteriota</taxon>
        <taxon>Cyanophyceae</taxon>
        <taxon>Leptolyngbyales</taxon>
        <taxon>Leptolyngbyaceae</taxon>
        <taxon>Phormidesmis</taxon>
    </lineage>
</organism>
<dbReference type="EMBL" id="PVWG01000005">
    <property type="protein sequence ID" value="PSB20655.1"/>
    <property type="molecule type" value="Genomic_DNA"/>
</dbReference>
<dbReference type="AlphaFoldDB" id="A0A2T1DJL8"/>
<dbReference type="InterPro" id="IPR025669">
    <property type="entry name" value="AAA_dom"/>
</dbReference>
<dbReference type="InterPro" id="IPR005702">
    <property type="entry name" value="Wzc-like_C"/>
</dbReference>
<evidence type="ECO:0000256" key="9">
    <source>
        <dbReference type="SAM" id="Phobius"/>
    </source>
</evidence>
<dbReference type="EC" id="2.7.10.2" evidence="2"/>
<feature type="domain" description="AAA" evidence="10">
    <location>
        <begin position="593"/>
        <end position="713"/>
    </location>
</feature>
<evidence type="ECO:0000256" key="8">
    <source>
        <dbReference type="ARBA" id="ARBA00051245"/>
    </source>
</evidence>
<evidence type="ECO:0000256" key="5">
    <source>
        <dbReference type="ARBA" id="ARBA00022777"/>
    </source>
</evidence>
<keyword evidence="3" id="KW-0808">Transferase</keyword>
<keyword evidence="9" id="KW-0472">Membrane</keyword>
<reference evidence="11 12" key="1">
    <citation type="submission" date="2018-02" db="EMBL/GenBank/DDBJ databases">
        <authorList>
            <person name="Cohen D.B."/>
            <person name="Kent A.D."/>
        </authorList>
    </citation>
    <scope>NUCLEOTIDE SEQUENCE [LARGE SCALE GENOMIC DNA]</scope>
    <source>
        <strain evidence="11 12">ULC007</strain>
    </source>
</reference>
<gene>
    <name evidence="11" type="ORF">C7B65_07045</name>
</gene>
<keyword evidence="4" id="KW-0547">Nucleotide-binding</keyword>